<feature type="domain" description="Transposase IS110-like N-terminal" evidence="1">
    <location>
        <begin position="11"/>
        <end position="161"/>
    </location>
</feature>
<dbReference type="InterPro" id="IPR002525">
    <property type="entry name" value="Transp_IS110-like_N"/>
</dbReference>
<protein>
    <submittedName>
        <fullName evidence="3">IS110 family transposase</fullName>
    </submittedName>
</protein>
<accession>A0A921EME0</accession>
<dbReference type="GO" id="GO:0003677">
    <property type="term" value="F:DNA binding"/>
    <property type="evidence" value="ECO:0007669"/>
    <property type="project" value="InterPro"/>
</dbReference>
<dbReference type="GO" id="GO:0006313">
    <property type="term" value="P:DNA transposition"/>
    <property type="evidence" value="ECO:0007669"/>
    <property type="project" value="InterPro"/>
</dbReference>
<dbReference type="NCBIfam" id="NF033542">
    <property type="entry name" value="transpos_IS110"/>
    <property type="match status" value="1"/>
</dbReference>
<comment type="caution">
    <text evidence="3">The sequence shown here is derived from an EMBL/GenBank/DDBJ whole genome shotgun (WGS) entry which is preliminary data.</text>
</comment>
<reference evidence="3" key="1">
    <citation type="journal article" date="2021" name="PeerJ">
        <title>Extensive microbial diversity within the chicken gut microbiome revealed by metagenomics and culture.</title>
        <authorList>
            <person name="Gilroy R."/>
            <person name="Ravi A."/>
            <person name="Getino M."/>
            <person name="Pursley I."/>
            <person name="Horton D.L."/>
            <person name="Alikhan N.F."/>
            <person name="Baker D."/>
            <person name="Gharbi K."/>
            <person name="Hall N."/>
            <person name="Watson M."/>
            <person name="Adriaenssens E.M."/>
            <person name="Foster-Nyarko E."/>
            <person name="Jarju S."/>
            <person name="Secka A."/>
            <person name="Antonio M."/>
            <person name="Oren A."/>
            <person name="Chaudhuri R.R."/>
            <person name="La Ragione R."/>
            <person name="Hildebrand F."/>
            <person name="Pallen M.J."/>
        </authorList>
    </citation>
    <scope>NUCLEOTIDE SEQUENCE</scope>
    <source>
        <strain evidence="3">CHK192-2623</strain>
    </source>
</reference>
<dbReference type="Proteomes" id="UP000732527">
    <property type="component" value="Unassembled WGS sequence"/>
</dbReference>
<evidence type="ECO:0000313" key="4">
    <source>
        <dbReference type="Proteomes" id="UP000732527"/>
    </source>
</evidence>
<dbReference type="PANTHER" id="PTHR33055:SF13">
    <property type="entry name" value="TRANSPOSASE"/>
    <property type="match status" value="1"/>
</dbReference>
<dbReference type="EMBL" id="DYYQ01000072">
    <property type="protein sequence ID" value="HJE50336.1"/>
    <property type="molecule type" value="Genomic_DNA"/>
</dbReference>
<organism evidence="3 4">
    <name type="scientific">Lactobacillus johnsonii</name>
    <dbReference type="NCBI Taxonomy" id="33959"/>
    <lineage>
        <taxon>Bacteria</taxon>
        <taxon>Bacillati</taxon>
        <taxon>Bacillota</taxon>
        <taxon>Bacilli</taxon>
        <taxon>Lactobacillales</taxon>
        <taxon>Lactobacillaceae</taxon>
        <taxon>Lactobacillus</taxon>
    </lineage>
</organism>
<dbReference type="InterPro" id="IPR047650">
    <property type="entry name" value="Transpos_IS110"/>
</dbReference>
<evidence type="ECO:0000313" key="3">
    <source>
        <dbReference type="EMBL" id="HJE50336.1"/>
    </source>
</evidence>
<dbReference type="PANTHER" id="PTHR33055">
    <property type="entry name" value="TRANSPOSASE FOR INSERTION SEQUENCE ELEMENT IS1111A"/>
    <property type="match status" value="1"/>
</dbReference>
<proteinExistence type="predicted"/>
<gene>
    <name evidence="3" type="ORF">K8V69_09305</name>
</gene>
<dbReference type="InterPro" id="IPR003346">
    <property type="entry name" value="Transposase_20"/>
</dbReference>
<reference evidence="3" key="2">
    <citation type="submission" date="2021-09" db="EMBL/GenBank/DDBJ databases">
        <authorList>
            <person name="Gilroy R."/>
        </authorList>
    </citation>
    <scope>NUCLEOTIDE SEQUENCE</scope>
    <source>
        <strain evidence="3">CHK192-2623</strain>
    </source>
</reference>
<feature type="domain" description="Transposase IS116/IS110/IS902 C-terminal" evidence="2">
    <location>
        <begin position="273"/>
        <end position="341"/>
    </location>
</feature>
<evidence type="ECO:0000259" key="2">
    <source>
        <dbReference type="Pfam" id="PF02371"/>
    </source>
</evidence>
<name>A0A921EME0_LACJH</name>
<dbReference type="AlphaFoldDB" id="A0A921EME0"/>
<dbReference type="Pfam" id="PF01548">
    <property type="entry name" value="DEDD_Tnp_IS110"/>
    <property type="match status" value="1"/>
</dbReference>
<dbReference type="GO" id="GO:0004803">
    <property type="term" value="F:transposase activity"/>
    <property type="evidence" value="ECO:0007669"/>
    <property type="project" value="InterPro"/>
</dbReference>
<dbReference type="Pfam" id="PF02371">
    <property type="entry name" value="Transposase_20"/>
    <property type="match status" value="1"/>
</dbReference>
<sequence length="406" mass="46868">MTQSNYAVVFGIDISSKSSTVCIMVKAKEFDSFTITNDLVGFNTLLDQLQCYAKPVVVFEATGVYSLPLQSFLDHHDYDYVRLNPLKAKKIMDNNLRHLKTDKLDAKHLAELQFKSPQQLSPKQDYRYHEMQNASRFYEELTSDLVKYKNRLHRALQSTFPQIEKLTSSHSGNVYWQIVDLFPHAKFVLNSTYEQIAAQLIKIKGIGHARANTLACSLQTIAQRTCYYDDYNSITVELVKYCAERLRKIEQRRKHILEYIKEIAPNPKDIQLYATIPGIADRTALRIYAELGDLRRFNNPNQIDAFIGIDPGRSQSGEVDHHLSITKHGNAIARKILYRTIGQMETVKSTQPCHITDYYDHKKQLSEARGYKKAAIASMHKLIRTIYALIINDQPYDYHKALRNQR</sequence>
<evidence type="ECO:0000259" key="1">
    <source>
        <dbReference type="Pfam" id="PF01548"/>
    </source>
</evidence>